<dbReference type="PROSITE" id="PS50011">
    <property type="entry name" value="PROTEIN_KINASE_DOM"/>
    <property type="match status" value="1"/>
</dbReference>
<keyword evidence="2" id="KW-0808">Transferase</keyword>
<dbReference type="OrthoDB" id="4062651at2759"/>
<evidence type="ECO:0000259" key="1">
    <source>
        <dbReference type="PROSITE" id="PS50011"/>
    </source>
</evidence>
<dbReference type="Pfam" id="PF00069">
    <property type="entry name" value="Pkinase"/>
    <property type="match status" value="1"/>
</dbReference>
<feature type="domain" description="Protein kinase" evidence="1">
    <location>
        <begin position="140"/>
        <end position="347"/>
    </location>
</feature>
<dbReference type="GO" id="GO:0004672">
    <property type="term" value="F:protein kinase activity"/>
    <property type="evidence" value="ECO:0007669"/>
    <property type="project" value="InterPro"/>
</dbReference>
<keyword evidence="2" id="KW-0418">Kinase</keyword>
<comment type="caution">
    <text evidence="2">The sequence shown here is derived from an EMBL/GenBank/DDBJ whole genome shotgun (WGS) entry which is preliminary data.</text>
</comment>
<dbReference type="AlphaFoldDB" id="A0A8H4KRC2"/>
<dbReference type="EMBL" id="JAADJG010000078">
    <property type="protein sequence ID" value="KAF4455857.1"/>
    <property type="molecule type" value="Genomic_DNA"/>
</dbReference>
<proteinExistence type="predicted"/>
<reference evidence="2" key="1">
    <citation type="submission" date="2020-01" db="EMBL/GenBank/DDBJ databases">
        <title>Identification and distribution of gene clusters putatively required for synthesis of sphingolipid metabolism inhibitors in phylogenetically diverse species of the filamentous fungus Fusarium.</title>
        <authorList>
            <person name="Kim H.-S."/>
            <person name="Busman M."/>
            <person name="Brown D.W."/>
            <person name="Divon H."/>
            <person name="Uhlig S."/>
            <person name="Proctor R.H."/>
        </authorList>
    </citation>
    <scope>NUCLEOTIDE SEQUENCE</scope>
    <source>
        <strain evidence="2">NRRL 53441</strain>
    </source>
</reference>
<dbReference type="Gene3D" id="1.10.510.10">
    <property type="entry name" value="Transferase(Phosphotransferase) domain 1"/>
    <property type="match status" value="1"/>
</dbReference>
<evidence type="ECO:0000313" key="2">
    <source>
        <dbReference type="EMBL" id="KAF4455857.1"/>
    </source>
</evidence>
<keyword evidence="3" id="KW-1185">Reference proteome</keyword>
<organism evidence="2 3">
    <name type="scientific">Fusarium austroafricanum</name>
    <dbReference type="NCBI Taxonomy" id="2364996"/>
    <lineage>
        <taxon>Eukaryota</taxon>
        <taxon>Fungi</taxon>
        <taxon>Dikarya</taxon>
        <taxon>Ascomycota</taxon>
        <taxon>Pezizomycotina</taxon>
        <taxon>Sordariomycetes</taxon>
        <taxon>Hypocreomycetidae</taxon>
        <taxon>Hypocreales</taxon>
        <taxon>Nectriaceae</taxon>
        <taxon>Fusarium</taxon>
        <taxon>Fusarium concolor species complex</taxon>
    </lineage>
</organism>
<gene>
    <name evidence="2" type="ORF">F53441_1889</name>
</gene>
<name>A0A8H4KRC2_9HYPO</name>
<protein>
    <submittedName>
        <fullName evidence="2">Serine threonine protein kinase</fullName>
    </submittedName>
</protein>
<sequence>MEKASHYDIASWWTHITDEDCALIVRTNNGFLFYCHLDPKRFCQSPEVTEQYFKCLDMLRSGQEEKDDFYLEDACDWLLQPFEPLINQLAPATISLPVLTASGRPTLSQYLFPRPVFFILDAKDNQLQPIQVEDSREYAWRDSRLKLDDKFAKDLDQWTKTFHPSSIEVCYDDPRYVLIKPPTKVIVLEPGGQPVTCFFKPFSPSSRNAHTDIELDTHKKIVKARISPPHVQICRIYGLVGDESGLLGMLFPWIDKREVMSKWLVEESPSDLRRRWASQIEASVKKLHQEGIIWGDVKGDNVLIDKNDDAWVIDFGGSYTPGWVDPDKAGTLEGDEQGLRKIMDMLL</sequence>
<dbReference type="InterPro" id="IPR000719">
    <property type="entry name" value="Prot_kinase_dom"/>
</dbReference>
<dbReference type="Proteomes" id="UP000605986">
    <property type="component" value="Unassembled WGS sequence"/>
</dbReference>
<dbReference type="InterPro" id="IPR011009">
    <property type="entry name" value="Kinase-like_dom_sf"/>
</dbReference>
<evidence type="ECO:0000313" key="3">
    <source>
        <dbReference type="Proteomes" id="UP000605986"/>
    </source>
</evidence>
<accession>A0A8H4KRC2</accession>
<dbReference type="SUPFAM" id="SSF56112">
    <property type="entry name" value="Protein kinase-like (PK-like)"/>
    <property type="match status" value="1"/>
</dbReference>
<dbReference type="GO" id="GO:0005524">
    <property type="term" value="F:ATP binding"/>
    <property type="evidence" value="ECO:0007669"/>
    <property type="project" value="InterPro"/>
</dbReference>